<dbReference type="AlphaFoldDB" id="A0A5S4VWU9"/>
<reference evidence="3 4" key="1">
    <citation type="submission" date="2019-08" db="EMBL/GenBank/DDBJ databases">
        <title>Bradyrhizobium hipponensis sp. nov., a rhizobium isolated from a Lupinus angustifolius root nodule in Tunisia.</title>
        <authorList>
            <person name="Off K."/>
            <person name="Rejili M."/>
            <person name="Mars M."/>
            <person name="Brachmann A."/>
            <person name="Marin M."/>
        </authorList>
    </citation>
    <scope>NUCLEOTIDE SEQUENCE [LARGE SCALE GENOMIC DNA]</scope>
    <source>
        <strain evidence="3 4">CTAW11</strain>
    </source>
</reference>
<evidence type="ECO:0000313" key="3">
    <source>
        <dbReference type="EMBL" id="TYL71011.1"/>
    </source>
</evidence>
<dbReference type="PANTHER" id="PTHR33678:SF1">
    <property type="entry name" value="BLL1576 PROTEIN"/>
    <property type="match status" value="1"/>
</dbReference>
<evidence type="ECO:0000259" key="1">
    <source>
        <dbReference type="Pfam" id="PF03050"/>
    </source>
</evidence>
<dbReference type="Pfam" id="PF13817">
    <property type="entry name" value="DDE_Tnp_IS66_C"/>
    <property type="match status" value="1"/>
</dbReference>
<protein>
    <submittedName>
        <fullName evidence="3">IS66 family transposase</fullName>
    </submittedName>
</protein>
<dbReference type="NCBIfam" id="NF033517">
    <property type="entry name" value="transpos_IS66"/>
    <property type="match status" value="1"/>
</dbReference>
<dbReference type="OrthoDB" id="9800877at2"/>
<dbReference type="Proteomes" id="UP000324853">
    <property type="component" value="Unassembled WGS sequence"/>
</dbReference>
<dbReference type="PANTHER" id="PTHR33678">
    <property type="entry name" value="BLL1576 PROTEIN"/>
    <property type="match status" value="1"/>
</dbReference>
<organism evidence="3 4">
    <name type="scientific">Bradyrhizobium cytisi</name>
    <dbReference type="NCBI Taxonomy" id="515489"/>
    <lineage>
        <taxon>Bacteria</taxon>
        <taxon>Pseudomonadati</taxon>
        <taxon>Pseudomonadota</taxon>
        <taxon>Alphaproteobacteria</taxon>
        <taxon>Hyphomicrobiales</taxon>
        <taxon>Nitrobacteraceae</taxon>
        <taxon>Bradyrhizobium</taxon>
    </lineage>
</organism>
<dbReference type="EMBL" id="VSSR01000118">
    <property type="protein sequence ID" value="TYL71011.1"/>
    <property type="molecule type" value="Genomic_DNA"/>
</dbReference>
<feature type="domain" description="Transposase IS66 C-terminal" evidence="2">
    <location>
        <begin position="209"/>
        <end position="242"/>
    </location>
</feature>
<gene>
    <name evidence="3" type="ORF">FXB38_40835</name>
</gene>
<comment type="caution">
    <text evidence="3">The sequence shown here is derived from an EMBL/GenBank/DDBJ whole genome shotgun (WGS) entry which is preliminary data.</text>
</comment>
<feature type="domain" description="Transposase IS66 central" evidence="1">
    <location>
        <begin position="11"/>
        <end position="196"/>
    </location>
</feature>
<dbReference type="InterPro" id="IPR004291">
    <property type="entry name" value="Transposase_IS66_central"/>
</dbReference>
<accession>A0A5S4VWU9</accession>
<proteinExistence type="predicted"/>
<dbReference type="InterPro" id="IPR039552">
    <property type="entry name" value="IS66_C"/>
</dbReference>
<dbReference type="Pfam" id="PF03050">
    <property type="entry name" value="DDE_Tnp_IS66"/>
    <property type="match status" value="1"/>
</dbReference>
<evidence type="ECO:0000313" key="4">
    <source>
        <dbReference type="Proteomes" id="UP000324853"/>
    </source>
</evidence>
<keyword evidence="4" id="KW-1185">Reference proteome</keyword>
<evidence type="ECO:0000259" key="2">
    <source>
        <dbReference type="Pfam" id="PF13817"/>
    </source>
</evidence>
<name>A0A5S4VWU9_9BRAD</name>
<dbReference type="InterPro" id="IPR052344">
    <property type="entry name" value="Transposase-related"/>
</dbReference>
<sequence>MRKPPTFAGPDPPAAVFFYSPDHGGEHPEQHLASYAGLMQADAYAGFGRLYEPNRKGGQIVEAACWAHGKRKFFDLARLSKAPIAAEAVKRVDVLFAIEREINGLPAQERLRARQGRSRPLIVELQAWLRVQRAKLSRSNDIAKAINYCLSRWDAFTRFLDDGRLCMSNNAAERELWAVAVGRRNWTFAGSDEGGRRAAAIYTLIASASASLNDIEPQAWLADVLARLPDHPAKRIHQLLPWNWRPQSIAHAA</sequence>